<feature type="region of interest" description="Disordered" evidence="1">
    <location>
        <begin position="137"/>
        <end position="160"/>
    </location>
</feature>
<dbReference type="AlphaFoldDB" id="A0AAV2QK04"/>
<dbReference type="Proteomes" id="UP001497623">
    <property type="component" value="Unassembled WGS sequence"/>
</dbReference>
<feature type="compositionally biased region" description="Low complexity" evidence="1">
    <location>
        <begin position="953"/>
        <end position="971"/>
    </location>
</feature>
<feature type="compositionally biased region" description="Polar residues" evidence="1">
    <location>
        <begin position="1106"/>
        <end position="1119"/>
    </location>
</feature>
<keyword evidence="3" id="KW-1185">Reference proteome</keyword>
<dbReference type="EMBL" id="CAXKWB010007283">
    <property type="protein sequence ID" value="CAL4086407.1"/>
    <property type="molecule type" value="Genomic_DNA"/>
</dbReference>
<organism evidence="2 3">
    <name type="scientific">Meganyctiphanes norvegica</name>
    <name type="common">Northern krill</name>
    <name type="synonym">Thysanopoda norvegica</name>
    <dbReference type="NCBI Taxonomy" id="48144"/>
    <lineage>
        <taxon>Eukaryota</taxon>
        <taxon>Metazoa</taxon>
        <taxon>Ecdysozoa</taxon>
        <taxon>Arthropoda</taxon>
        <taxon>Crustacea</taxon>
        <taxon>Multicrustacea</taxon>
        <taxon>Malacostraca</taxon>
        <taxon>Eumalacostraca</taxon>
        <taxon>Eucarida</taxon>
        <taxon>Euphausiacea</taxon>
        <taxon>Euphausiidae</taxon>
        <taxon>Meganyctiphanes</taxon>
    </lineage>
</organism>
<feature type="non-terminal residue" evidence="2">
    <location>
        <position position="1154"/>
    </location>
</feature>
<evidence type="ECO:0000313" key="2">
    <source>
        <dbReference type="EMBL" id="CAL4086407.1"/>
    </source>
</evidence>
<accession>A0AAV2QK04</accession>
<reference evidence="2 3" key="1">
    <citation type="submission" date="2024-05" db="EMBL/GenBank/DDBJ databases">
        <authorList>
            <person name="Wallberg A."/>
        </authorList>
    </citation>
    <scope>NUCLEOTIDE SEQUENCE [LARGE SCALE GENOMIC DNA]</scope>
</reference>
<feature type="compositionally biased region" description="Basic and acidic residues" evidence="1">
    <location>
        <begin position="934"/>
        <end position="951"/>
    </location>
</feature>
<feature type="compositionally biased region" description="Basic and acidic residues" evidence="1">
    <location>
        <begin position="10"/>
        <end position="19"/>
    </location>
</feature>
<proteinExistence type="predicted"/>
<name>A0AAV2QK04_MEGNR</name>
<comment type="caution">
    <text evidence="2">The sequence shown here is derived from an EMBL/GenBank/DDBJ whole genome shotgun (WGS) entry which is preliminary data.</text>
</comment>
<feature type="region of interest" description="Disordered" evidence="1">
    <location>
        <begin position="934"/>
        <end position="975"/>
    </location>
</feature>
<feature type="region of interest" description="Disordered" evidence="1">
    <location>
        <begin position="347"/>
        <end position="366"/>
    </location>
</feature>
<feature type="compositionally biased region" description="Basic and acidic residues" evidence="1">
    <location>
        <begin position="1120"/>
        <end position="1141"/>
    </location>
</feature>
<evidence type="ECO:0000256" key="1">
    <source>
        <dbReference type="SAM" id="MobiDB-lite"/>
    </source>
</evidence>
<feature type="region of interest" description="Disordered" evidence="1">
    <location>
        <begin position="1"/>
        <end position="46"/>
    </location>
</feature>
<sequence length="1154" mass="124791">MSETMQDASKLSDKQHETELTDAYDTSGSNVLHYTPVSGVNHDTPVPDVVPEKQVPNLFNESLVPGVEHEAPLSDRTHTEIPVEVDNIIVSDLAHTTPGLGIEYDTQLASVSYHTPVSDASNETSVPQVSLETQVTDLPHNDIPASDESPETSVPDESYAPQEANAPDVTPVFDTSHETIVPDVSHGIPLSNFNAAAQIIENYNQVPDASQETSVLDVSPDKPVSNVLHENFAPGAPHDTPVPDASHETSVTDLSNDTPLSGLFHGTPGLNVASGTLLSNILHETPAPDISYETSGSDVPYDITVSHVKQSNVEVDFSDETIVSNIPSVSEHLSDYTQQADSFSYSSDSLVSEAPSYDNPSSDIHLTQSKPYSGIMPKSNADSEDSLLAQDTIEAENMSYGTDTSEVLSTDLPSNTVASYDIGIVDESYNTSISRMTKDIVQSTVSDDTVLSTNSVVFEHVTDDSEVKPSDMMQETVLPDVADGPTMLENTDMVSEDVLCGLEENPSGINLDTEKLKDMTDGMPLSDMSFETLVAVVSEPVFNNSDGEASAMTQEIEVLDVPFNIAVSGVYSDTQVSCGTPVPIANKVSGPIYVDSDVNQSDEIPHNAASALSCETSFLNKPHDGEESATFMDTVVSEPATVHSEGVQPDITQDVSMPVVTYDTGVPEAMASEFNPEHLPHGTVESNQVSHNSDFSDALNDMTQPSEFLENNVSTCEDVLSLAKPCNSEIFVLGETVTENTSNDLHDSVTVSESNYASASEQALDDATVEDMSNKTNSVLISDSQGTVVSDVSNDTAVTEYLSDDTANTEVMSIPLPHATAIPDLSHEAGASRGQLSGVSCDFAVDKNITIDIALENVLFNESVASNNTDNFIKTLSHNTALTNENIPKECVSGYEMQETSTSNNVFDKVSVNVSPDKDAINETISHKVPMSLKHDMDKLKESNNPGDRKITVSNDSDNSEASENSTNSVNQDEIMNPVTDIILKDKEFQSQGVSTPLHQELEDTNIIQHNDFTIDGSDIFEENQEKIEYEDDSSTERTETKSDLGNVTAVQCIELKSMEQEVAELKLEENVNRLHSDTTQIFEHFDSQTYKESLEDCKINVSEATLQSAGERTSGQTDKVQEHKQHEEEPANNKHTQGEAKKRRVSGRSGAMI</sequence>
<feature type="region of interest" description="Disordered" evidence="1">
    <location>
        <begin position="1106"/>
        <end position="1154"/>
    </location>
</feature>
<protein>
    <submittedName>
        <fullName evidence="2">Uncharacterized protein</fullName>
    </submittedName>
</protein>
<evidence type="ECO:0000313" key="3">
    <source>
        <dbReference type="Proteomes" id="UP001497623"/>
    </source>
</evidence>
<feature type="region of interest" description="Disordered" evidence="1">
    <location>
        <begin position="231"/>
        <end position="253"/>
    </location>
</feature>
<gene>
    <name evidence="2" type="ORF">MNOR_LOCUS12991</name>
</gene>